<dbReference type="RefSeq" id="WP_336405077.1">
    <property type="nucleotide sequence ID" value="NZ_JBAPLU010000015.1"/>
</dbReference>
<evidence type="ECO:0000313" key="3">
    <source>
        <dbReference type="Proteomes" id="UP001361570"/>
    </source>
</evidence>
<feature type="signal peptide" evidence="1">
    <location>
        <begin position="1"/>
        <end position="21"/>
    </location>
</feature>
<comment type="caution">
    <text evidence="2">The sequence shown here is derived from an EMBL/GenBank/DDBJ whole genome shotgun (WGS) entry which is preliminary data.</text>
</comment>
<sequence>MRTRRLTACLAAFGASAVVLAGCSSSPEGSGDAAEQTSPLSEYMSAVYGGDLSPEEQQAQYDEQNRQIEEMVADCMVEQGFEYIPNTSNGTVVSSGDDVVWEPDDREWVQQWGYGAVNSPWNDQPVDDSQEYVDPNEDYVASLSESEQTAFYEALNGPSPTEEEMAAMEDGEYEYDWTTAGCYGAAQHEVYETQDPTQSEEFAPLMDAMDELWETTQRDPRTAELDAAWSACMDAAGHGGFATQADAQNSVYEKQNELYDAAAPAEGEEYVGPDQAAMDALGEEEVELALADLDCREETDYRQTAQDIQFELEEQFIADHKTELEALKAASEQD</sequence>
<name>A0ABU8DVT3_9ACTN</name>
<dbReference type="Proteomes" id="UP001361570">
    <property type="component" value="Unassembled WGS sequence"/>
</dbReference>
<protein>
    <submittedName>
        <fullName evidence="2">Uncharacterized protein</fullName>
    </submittedName>
</protein>
<evidence type="ECO:0000256" key="1">
    <source>
        <dbReference type="SAM" id="SignalP"/>
    </source>
</evidence>
<keyword evidence="1" id="KW-0732">Signal</keyword>
<keyword evidence="3" id="KW-1185">Reference proteome</keyword>
<evidence type="ECO:0000313" key="2">
    <source>
        <dbReference type="EMBL" id="MEI4272952.1"/>
    </source>
</evidence>
<proteinExistence type="predicted"/>
<accession>A0ABU8DVT3</accession>
<organism evidence="2 3">
    <name type="scientific">Klenkia sesuvii</name>
    <dbReference type="NCBI Taxonomy" id="3103137"/>
    <lineage>
        <taxon>Bacteria</taxon>
        <taxon>Bacillati</taxon>
        <taxon>Actinomycetota</taxon>
        <taxon>Actinomycetes</taxon>
        <taxon>Geodermatophilales</taxon>
        <taxon>Geodermatophilaceae</taxon>
        <taxon>Klenkia</taxon>
    </lineage>
</organism>
<feature type="chain" id="PRO_5047535421" evidence="1">
    <location>
        <begin position="22"/>
        <end position="334"/>
    </location>
</feature>
<dbReference type="PROSITE" id="PS51257">
    <property type="entry name" value="PROKAR_LIPOPROTEIN"/>
    <property type="match status" value="1"/>
</dbReference>
<dbReference type="EMBL" id="JBAPLU010000015">
    <property type="protein sequence ID" value="MEI4272952.1"/>
    <property type="molecule type" value="Genomic_DNA"/>
</dbReference>
<gene>
    <name evidence="2" type="ORF">TEK04_14585</name>
</gene>
<reference evidence="2 3" key="1">
    <citation type="submission" date="2024-03" db="EMBL/GenBank/DDBJ databases">
        <title>Draft genome sequence of Klenkia sp. LSe6-5.</title>
        <authorList>
            <person name="Duangmal K."/>
            <person name="Chantavorakit T."/>
        </authorList>
    </citation>
    <scope>NUCLEOTIDE SEQUENCE [LARGE SCALE GENOMIC DNA]</scope>
    <source>
        <strain evidence="2 3">LSe6-5</strain>
    </source>
</reference>